<name>A0A2P7S0W5_9HYPH</name>
<protein>
    <submittedName>
        <fullName evidence="2">Transcriptional regulator</fullName>
    </submittedName>
</protein>
<dbReference type="Proteomes" id="UP000240653">
    <property type="component" value="Unassembled WGS sequence"/>
</dbReference>
<dbReference type="AlphaFoldDB" id="A0A2P7S0W5"/>
<dbReference type="Pfam" id="PF17194">
    <property type="entry name" value="AbiEi_3_N"/>
    <property type="match status" value="1"/>
</dbReference>
<accession>A0A2P7S0W5</accession>
<keyword evidence="3" id="KW-1185">Reference proteome</keyword>
<evidence type="ECO:0000313" key="2">
    <source>
        <dbReference type="EMBL" id="PSJ56114.1"/>
    </source>
</evidence>
<dbReference type="EMBL" id="PXYL01000020">
    <property type="protein sequence ID" value="PSJ56114.1"/>
    <property type="molecule type" value="Genomic_DNA"/>
</dbReference>
<reference evidence="2 3" key="1">
    <citation type="submission" date="2018-03" db="EMBL/GenBank/DDBJ databases">
        <title>The draft genome of Mesorhizobium soli JCM 19897.</title>
        <authorList>
            <person name="Li L."/>
            <person name="Liu L."/>
            <person name="Liang L."/>
            <person name="Wang T."/>
            <person name="Zhang X."/>
        </authorList>
    </citation>
    <scope>NUCLEOTIDE SEQUENCE [LARGE SCALE GENOMIC DNA]</scope>
    <source>
        <strain evidence="2 3">JCM 19897</strain>
    </source>
</reference>
<gene>
    <name evidence="2" type="ORF">C7I85_25515</name>
</gene>
<dbReference type="OrthoDB" id="9789781at2"/>
<comment type="caution">
    <text evidence="2">The sequence shown here is derived from an EMBL/GenBank/DDBJ whole genome shotgun (WGS) entry which is preliminary data.</text>
</comment>
<evidence type="ECO:0000259" key="1">
    <source>
        <dbReference type="Pfam" id="PF17194"/>
    </source>
</evidence>
<dbReference type="InterPro" id="IPR033455">
    <property type="entry name" value="AbiEi_3_N"/>
</dbReference>
<evidence type="ECO:0000313" key="3">
    <source>
        <dbReference type="Proteomes" id="UP000240653"/>
    </source>
</evidence>
<sequence>MTCDKTSDNIEFDQRICHVPSTQDSQKAKLRSLLDARSMMHAHELREAGISAQAIARAVENGEIERISCGVYQRSGAEVEENQILAEAIMRVPKGVIALVSALAFHELTDQMPPRVWIAIGTSDWAPVQSYPPLRMVRFTKPYLRQGIEHHAIAGVDVPVYSIPKTLADLFRNPRLVDRSVAVEGLRAALQQRKATPSAIAQAAKAGGAWKIMRPYLEALTSNG</sequence>
<proteinExistence type="predicted"/>
<feature type="domain" description="Transcriptional regulator AbiEi antitoxin N-terminal" evidence="1">
    <location>
        <begin position="38"/>
        <end position="106"/>
    </location>
</feature>
<organism evidence="2 3">
    <name type="scientific">Pseudaminobacter soli</name>
    <name type="common">ex Li et al. 2025</name>
    <dbReference type="NCBI Taxonomy" id="1295366"/>
    <lineage>
        <taxon>Bacteria</taxon>
        <taxon>Pseudomonadati</taxon>
        <taxon>Pseudomonadota</taxon>
        <taxon>Alphaproteobacteria</taxon>
        <taxon>Hyphomicrobiales</taxon>
        <taxon>Phyllobacteriaceae</taxon>
        <taxon>Pseudaminobacter</taxon>
    </lineage>
</organism>